<evidence type="ECO:0000313" key="6">
    <source>
        <dbReference type="Proteomes" id="UP000072421"/>
    </source>
</evidence>
<evidence type="ECO:0000256" key="1">
    <source>
        <dbReference type="ARBA" id="ARBA00001954"/>
    </source>
</evidence>
<dbReference type="InterPro" id="IPR042098">
    <property type="entry name" value="TauD-like_sf"/>
</dbReference>
<dbReference type="PANTHER" id="PTHR10696:SF56">
    <property type="entry name" value="TAUD_TFDA-LIKE DOMAIN-CONTAINING PROTEIN"/>
    <property type="match status" value="1"/>
</dbReference>
<keyword evidence="5" id="KW-0223">Dioxygenase</keyword>
<dbReference type="InterPro" id="IPR050411">
    <property type="entry name" value="AlphaKG_dependent_hydroxylases"/>
</dbReference>
<evidence type="ECO:0000256" key="3">
    <source>
        <dbReference type="ARBA" id="ARBA00023194"/>
    </source>
</evidence>
<dbReference type="InterPro" id="IPR003819">
    <property type="entry name" value="TauD/TfdA-like"/>
</dbReference>
<dbReference type="Proteomes" id="UP000072421">
    <property type="component" value="Chromosome"/>
</dbReference>
<dbReference type="Pfam" id="PF02668">
    <property type="entry name" value="TauD"/>
    <property type="match status" value="1"/>
</dbReference>
<dbReference type="Gene3D" id="3.60.130.10">
    <property type="entry name" value="Clavaminate synthase-like"/>
    <property type="match status" value="1"/>
</dbReference>
<accession>A0A127PCG1</accession>
<comment type="cofactor">
    <cofactor evidence="1">
        <name>Fe(2+)</name>
        <dbReference type="ChEBI" id="CHEBI:29033"/>
    </cofactor>
</comment>
<organism evidence="5">
    <name type="scientific">Collimonas fungivorans</name>
    <dbReference type="NCBI Taxonomy" id="158899"/>
    <lineage>
        <taxon>Bacteria</taxon>
        <taxon>Pseudomonadati</taxon>
        <taxon>Pseudomonadota</taxon>
        <taxon>Betaproteobacteria</taxon>
        <taxon>Burkholderiales</taxon>
        <taxon>Oxalobacteraceae</taxon>
        <taxon>Collimonas</taxon>
    </lineage>
</organism>
<name>A0A127PCG1_9BURK</name>
<protein>
    <submittedName>
        <fullName evidence="5">Taurine catabolism dioxygenase TauD, TfdA family protein</fullName>
    </submittedName>
</protein>
<dbReference type="PANTHER" id="PTHR10696">
    <property type="entry name" value="GAMMA-BUTYROBETAINE HYDROXYLASE-RELATED"/>
    <property type="match status" value="1"/>
</dbReference>
<keyword evidence="2" id="KW-0560">Oxidoreductase</keyword>
<feature type="domain" description="TauD/TfdA-like" evidence="4">
    <location>
        <begin position="27"/>
        <end position="315"/>
    </location>
</feature>
<dbReference type="SUPFAM" id="SSF51197">
    <property type="entry name" value="Clavaminate synthase-like"/>
    <property type="match status" value="1"/>
</dbReference>
<evidence type="ECO:0000256" key="2">
    <source>
        <dbReference type="ARBA" id="ARBA00023002"/>
    </source>
</evidence>
<reference evidence="5 6" key="1">
    <citation type="submission" date="2015-11" db="EMBL/GenBank/DDBJ databases">
        <title>Exploring the genomic traits of fungus-feeding bacterial genus Collimonas.</title>
        <authorList>
            <person name="Song C."/>
            <person name="Schmidt R."/>
            <person name="de Jager V."/>
            <person name="Krzyzanowska D."/>
            <person name="Jongedijk E."/>
            <person name="Cankar K."/>
            <person name="Beekwilder J."/>
            <person name="van Veen A."/>
            <person name="de Boer W."/>
            <person name="van Veen J.A."/>
            <person name="Garbeva P."/>
        </authorList>
    </citation>
    <scope>NUCLEOTIDE SEQUENCE [LARGE SCALE GENOMIC DNA]</scope>
    <source>
        <strain evidence="5 6">Ter6</strain>
    </source>
</reference>
<dbReference type="GO" id="GO:0016706">
    <property type="term" value="F:2-oxoglutarate-dependent dioxygenase activity"/>
    <property type="evidence" value="ECO:0007669"/>
    <property type="project" value="UniProtKB-ARBA"/>
</dbReference>
<proteinExistence type="predicted"/>
<sequence length="317" mass="35010">MQNIVENIAATVTAGTGFPALVEVDPDLPDCYQWLAVSTPELGRLLLQAGAVLLRGLPLQDAEDFRRAVAAMAPALRDYSGGTSPRSQVADGVYTSTEYPKHLEIPLHNEMSYASRWPQRLYFFCNTPPDSGGETPVADSRKILAAMPADIVSEFERRQLMYVRNLASAESRYNSWTKVFLTGDKARVEGYCRDMDIGFEWLASGGLRISEIRPALRTHPVTGELVWFNQAHLFHASNTPLASNLSAQIESGLPMAAYYGDGGRIANDTLATVREVMRGARTMFRWQKGDLLVVDNVLAAHGRMPFDGQRQILVAMS</sequence>
<dbReference type="PATRIC" id="fig|158899.10.peg.2727"/>
<keyword evidence="3" id="KW-0045">Antibiotic biosynthesis</keyword>
<dbReference type="OrthoDB" id="9769888at2"/>
<dbReference type="AlphaFoldDB" id="A0A127PCG1"/>
<gene>
    <name evidence="5" type="ORF">CFter6_2735</name>
</gene>
<dbReference type="GO" id="GO:0017000">
    <property type="term" value="P:antibiotic biosynthetic process"/>
    <property type="evidence" value="ECO:0007669"/>
    <property type="project" value="UniProtKB-KW"/>
</dbReference>
<evidence type="ECO:0000259" key="4">
    <source>
        <dbReference type="Pfam" id="PF02668"/>
    </source>
</evidence>
<evidence type="ECO:0000313" key="5">
    <source>
        <dbReference type="EMBL" id="AMO95403.1"/>
    </source>
</evidence>
<dbReference type="EMBL" id="CP013232">
    <property type="protein sequence ID" value="AMO95403.1"/>
    <property type="molecule type" value="Genomic_DNA"/>
</dbReference>
<dbReference type="RefSeq" id="WP_061540225.1">
    <property type="nucleotide sequence ID" value="NZ_CP013232.1"/>
</dbReference>